<comment type="caution">
    <text evidence="2">The sequence shown here is derived from an EMBL/GenBank/DDBJ whole genome shotgun (WGS) entry which is preliminary data.</text>
</comment>
<feature type="compositionally biased region" description="Polar residues" evidence="1">
    <location>
        <begin position="122"/>
        <end position="152"/>
    </location>
</feature>
<feature type="region of interest" description="Disordered" evidence="1">
    <location>
        <begin position="1"/>
        <end position="152"/>
    </location>
</feature>
<dbReference type="AlphaFoldDB" id="A0A9D4TGP3"/>
<evidence type="ECO:0000256" key="1">
    <source>
        <dbReference type="SAM" id="MobiDB-lite"/>
    </source>
</evidence>
<gene>
    <name evidence="2" type="ORF">D9Q98_008395</name>
</gene>
<accession>A0A9D4TGP3</accession>
<reference evidence="2" key="1">
    <citation type="journal article" date="2019" name="Plant J.">
        <title>Chlorella vulgaris genome assembly and annotation reveals the molecular basis for metabolic acclimation to high light conditions.</title>
        <authorList>
            <person name="Cecchin M."/>
            <person name="Marcolungo L."/>
            <person name="Rossato M."/>
            <person name="Girolomoni L."/>
            <person name="Cosentino E."/>
            <person name="Cuine S."/>
            <person name="Li-Beisson Y."/>
            <person name="Delledonne M."/>
            <person name="Ballottari M."/>
        </authorList>
    </citation>
    <scope>NUCLEOTIDE SEQUENCE</scope>
    <source>
        <strain evidence="2">211/11P</strain>
    </source>
</reference>
<dbReference type="OrthoDB" id="520434at2759"/>
<organism evidence="2 3">
    <name type="scientific">Chlorella vulgaris</name>
    <name type="common">Green alga</name>
    <dbReference type="NCBI Taxonomy" id="3077"/>
    <lineage>
        <taxon>Eukaryota</taxon>
        <taxon>Viridiplantae</taxon>
        <taxon>Chlorophyta</taxon>
        <taxon>core chlorophytes</taxon>
        <taxon>Trebouxiophyceae</taxon>
        <taxon>Chlorellales</taxon>
        <taxon>Chlorellaceae</taxon>
        <taxon>Chlorella clade</taxon>
        <taxon>Chlorella</taxon>
    </lineage>
</organism>
<dbReference type="EMBL" id="SIDB01000012">
    <property type="protein sequence ID" value="KAI3425013.1"/>
    <property type="molecule type" value="Genomic_DNA"/>
</dbReference>
<keyword evidence="3" id="KW-1185">Reference proteome</keyword>
<sequence>MDGLVAYSDSEDEEQQQGNAQQQREQQQQQSGLPQSAAGSVGKLPPPDFGPQPGMTRSQLPPAAQLPLGSKRGHPHTRGPQLPNPMADSKLQRGGGAQHVGSAKSDSKSSVLLPPQLRGRANVTTEDLSVFTKQSQRAAAQRHNNTGGTAQK</sequence>
<evidence type="ECO:0000313" key="3">
    <source>
        <dbReference type="Proteomes" id="UP001055712"/>
    </source>
</evidence>
<proteinExistence type="predicted"/>
<protein>
    <submittedName>
        <fullName evidence="2">Uncharacterized protein</fullName>
    </submittedName>
</protein>
<reference evidence="2" key="2">
    <citation type="submission" date="2020-11" db="EMBL/GenBank/DDBJ databases">
        <authorList>
            <person name="Cecchin M."/>
            <person name="Marcolungo L."/>
            <person name="Rossato M."/>
            <person name="Girolomoni L."/>
            <person name="Cosentino E."/>
            <person name="Cuine S."/>
            <person name="Li-Beisson Y."/>
            <person name="Delledonne M."/>
            <person name="Ballottari M."/>
        </authorList>
    </citation>
    <scope>NUCLEOTIDE SEQUENCE</scope>
    <source>
        <strain evidence="2">211/11P</strain>
        <tissue evidence="2">Whole cell</tissue>
    </source>
</reference>
<name>A0A9D4TGP3_CHLVU</name>
<dbReference type="Proteomes" id="UP001055712">
    <property type="component" value="Unassembled WGS sequence"/>
</dbReference>
<evidence type="ECO:0000313" key="2">
    <source>
        <dbReference type="EMBL" id="KAI3425013.1"/>
    </source>
</evidence>
<feature type="compositionally biased region" description="Low complexity" evidence="1">
    <location>
        <begin position="16"/>
        <end position="40"/>
    </location>
</feature>